<organism evidence="1 2">
    <name type="scientific">Chromobacterium haemolyticum</name>
    <dbReference type="NCBI Taxonomy" id="394935"/>
    <lineage>
        <taxon>Bacteria</taxon>
        <taxon>Pseudomonadati</taxon>
        <taxon>Pseudomonadota</taxon>
        <taxon>Betaproteobacteria</taxon>
        <taxon>Neisseriales</taxon>
        <taxon>Chromobacteriaceae</taxon>
        <taxon>Chromobacterium</taxon>
    </lineage>
</organism>
<dbReference type="InterPro" id="IPR036624">
    <property type="entry name" value="Hcp1-lik_sf"/>
</dbReference>
<comment type="caution">
    <text evidence="1">The sequence shown here is derived from an EMBL/GenBank/DDBJ whole genome shotgun (WGS) entry which is preliminary data.</text>
</comment>
<evidence type="ECO:0000313" key="2">
    <source>
        <dbReference type="Proteomes" id="UP000192721"/>
    </source>
</evidence>
<dbReference type="RefSeq" id="WP_179140835.1">
    <property type="nucleotide sequence ID" value="NZ_MUKV01000042.1"/>
</dbReference>
<name>A0A1W0CE23_9NEIS</name>
<dbReference type="Proteomes" id="UP000192721">
    <property type="component" value="Unassembled WGS sequence"/>
</dbReference>
<dbReference type="EMBL" id="MUKV01000042">
    <property type="protein sequence ID" value="OQS32952.1"/>
    <property type="molecule type" value="Genomic_DNA"/>
</dbReference>
<dbReference type="AlphaFoldDB" id="A0A1W0CE23"/>
<dbReference type="Gene3D" id="2.30.110.20">
    <property type="entry name" value="Hcp1-like"/>
    <property type="match status" value="1"/>
</dbReference>
<accession>A0A1W0CE23</accession>
<protein>
    <recommendedName>
        <fullName evidence="3">Hcp1 family type VI secretion system effector</fullName>
    </recommendedName>
</protein>
<evidence type="ECO:0000313" key="1">
    <source>
        <dbReference type="EMBL" id="OQS32952.1"/>
    </source>
</evidence>
<gene>
    <name evidence="1" type="ORF">B0T45_20980</name>
</gene>
<evidence type="ECO:0008006" key="3">
    <source>
        <dbReference type="Google" id="ProtNLM"/>
    </source>
</evidence>
<proteinExistence type="predicted"/>
<dbReference type="SUPFAM" id="SSF141452">
    <property type="entry name" value="Hcp1-like"/>
    <property type="match status" value="1"/>
</dbReference>
<dbReference type="InterPro" id="IPR008514">
    <property type="entry name" value="T6SS_Hcp"/>
</dbReference>
<reference evidence="1 2" key="1">
    <citation type="submission" date="2017-02" db="EMBL/GenBank/DDBJ databases">
        <title>Chromobacterium haemolyticum H5244.</title>
        <authorList>
            <person name="Gulvik C.A."/>
        </authorList>
    </citation>
    <scope>NUCLEOTIDE SEQUENCE [LARGE SCALE GENOMIC DNA]</scope>
    <source>
        <strain evidence="1 2">H5244</strain>
    </source>
</reference>
<dbReference type="Pfam" id="PF05638">
    <property type="entry name" value="T6SS_HCP"/>
    <property type="match status" value="1"/>
</dbReference>
<sequence length="158" mass="16754">MMKIEGVSGSSGHKGFEATFEIDAFPFSAYRPGVTAGNKDRNGIGKMEMPPLHISGPFGPDVWAIANAMGKGAVLTKATVSAIETMDQKLKTILEAVYTNVRVVALDGGLHGEPTNGRFNAVLEYDEVKIKHTGQDTTGKDLPAATFGFNRQTAVVVG</sequence>